<feature type="region of interest" description="Disordered" evidence="1">
    <location>
        <begin position="1"/>
        <end position="228"/>
    </location>
</feature>
<gene>
    <name evidence="2" type="ORF">P7K49_034457</name>
</gene>
<organism evidence="2 3">
    <name type="scientific">Saguinus oedipus</name>
    <name type="common">Cotton-top tamarin</name>
    <name type="synonym">Oedipomidas oedipus</name>
    <dbReference type="NCBI Taxonomy" id="9490"/>
    <lineage>
        <taxon>Eukaryota</taxon>
        <taxon>Metazoa</taxon>
        <taxon>Chordata</taxon>
        <taxon>Craniata</taxon>
        <taxon>Vertebrata</taxon>
        <taxon>Euteleostomi</taxon>
        <taxon>Mammalia</taxon>
        <taxon>Eutheria</taxon>
        <taxon>Euarchontoglires</taxon>
        <taxon>Primates</taxon>
        <taxon>Haplorrhini</taxon>
        <taxon>Platyrrhini</taxon>
        <taxon>Cebidae</taxon>
        <taxon>Callitrichinae</taxon>
        <taxon>Saguinus</taxon>
    </lineage>
</organism>
<evidence type="ECO:0000256" key="1">
    <source>
        <dbReference type="SAM" id="MobiDB-lite"/>
    </source>
</evidence>
<feature type="compositionally biased region" description="Basic and acidic residues" evidence="1">
    <location>
        <begin position="7"/>
        <end position="42"/>
    </location>
</feature>
<sequence length="362" mass="38068">MTETELEMQKDTERPERVEKGSRGESRGGMDPSRERQRDREGNAVSDGSTPTEAKEEHKTKRTIDAESPGGRAGLVHRPCGEVTPAGRCEPHGARARRTDGRMDKARERPGAARAQRGKEGRAGGKKGKEVEEAGRGGGAGASGKTPRLPAPPEPGSGSRDPGPGIAEPDLGRPAGHLCADTRYSVPGPARPPPLGCWGKWGGGGRGSGAAGSGGAPRTQRPLLLGPQKGDLGVRRELMMYELVSAGVTQRAPIELGRGIDGGSRDMETPALQYRPERPYLACSGRREEAGTRLERLAGEVELGAKVDSGRLERLGVGGFGSGGEQVRDAVIGGRQILTLHVLPGIPGRAHRHVPRKDLGPA</sequence>
<feature type="compositionally biased region" description="Basic and acidic residues" evidence="1">
    <location>
        <begin position="89"/>
        <end position="135"/>
    </location>
</feature>
<dbReference type="Proteomes" id="UP001266305">
    <property type="component" value="Unassembled WGS sequence"/>
</dbReference>
<protein>
    <submittedName>
        <fullName evidence="2">Uncharacterized protein</fullName>
    </submittedName>
</protein>
<evidence type="ECO:0000313" key="3">
    <source>
        <dbReference type="Proteomes" id="UP001266305"/>
    </source>
</evidence>
<evidence type="ECO:0000313" key="2">
    <source>
        <dbReference type="EMBL" id="KAK2088550.1"/>
    </source>
</evidence>
<comment type="caution">
    <text evidence="2">The sequence shown here is derived from an EMBL/GenBank/DDBJ whole genome shotgun (WGS) entry which is preliminary data.</text>
</comment>
<dbReference type="EMBL" id="JASSZA010000019">
    <property type="protein sequence ID" value="KAK2088550.1"/>
    <property type="molecule type" value="Genomic_DNA"/>
</dbReference>
<feature type="compositionally biased region" description="Basic and acidic residues" evidence="1">
    <location>
        <begin position="53"/>
        <end position="65"/>
    </location>
</feature>
<keyword evidence="3" id="KW-1185">Reference proteome</keyword>
<feature type="compositionally biased region" description="Gly residues" evidence="1">
    <location>
        <begin position="199"/>
        <end position="215"/>
    </location>
</feature>
<name>A0ABQ9TUT5_SAGOE</name>
<proteinExistence type="predicted"/>
<reference evidence="2 3" key="1">
    <citation type="submission" date="2023-05" db="EMBL/GenBank/DDBJ databases">
        <title>B98-5 Cell Line De Novo Hybrid Assembly: An Optical Mapping Approach.</title>
        <authorList>
            <person name="Kananen K."/>
            <person name="Auerbach J.A."/>
            <person name="Kautto E."/>
            <person name="Blachly J.S."/>
        </authorList>
    </citation>
    <scope>NUCLEOTIDE SEQUENCE [LARGE SCALE GENOMIC DNA]</scope>
    <source>
        <strain evidence="2">B95-8</strain>
        <tissue evidence="2">Cell line</tissue>
    </source>
</reference>
<accession>A0ABQ9TUT5</accession>